<dbReference type="Pfam" id="PF02397">
    <property type="entry name" value="Bac_transf"/>
    <property type="match status" value="1"/>
</dbReference>
<evidence type="ECO:0000256" key="2">
    <source>
        <dbReference type="SAM" id="Phobius"/>
    </source>
</evidence>
<name>A0A9W3SI01_BACTU</name>
<dbReference type="EMBL" id="CP015350">
    <property type="protein sequence ID" value="ANS51367.1"/>
    <property type="molecule type" value="Genomic_DNA"/>
</dbReference>
<dbReference type="InterPro" id="IPR003362">
    <property type="entry name" value="Bact_transf"/>
</dbReference>
<evidence type="ECO:0000313" key="5">
    <source>
        <dbReference type="Proteomes" id="UP000092743"/>
    </source>
</evidence>
<keyword evidence="2" id="KW-1133">Transmembrane helix</keyword>
<protein>
    <submittedName>
        <fullName evidence="4">Undecaprenyl-phosphate galactose phosphotransferase RfbP</fullName>
        <ecNumber evidence="4">2.7.8.6</ecNumber>
    </submittedName>
</protein>
<gene>
    <name evidence="4" type="primary">rfbP</name>
    <name evidence="4" type="ORF">BT246_60720</name>
</gene>
<comment type="similarity">
    <text evidence="1">Belongs to the bacterial sugar transferase family.</text>
</comment>
<feature type="domain" description="Bacterial sugar transferase" evidence="3">
    <location>
        <begin position="7"/>
        <end position="188"/>
    </location>
</feature>
<dbReference type="EC" id="2.7.8.6" evidence="4"/>
<dbReference type="AlphaFoldDB" id="A0A9W3SI01"/>
<reference evidence="4 5" key="1">
    <citation type="submission" date="2016-04" db="EMBL/GenBank/DDBJ databases">
        <title>High quality genome of the nematocidal Bacillus thuringiensis MYBT18246.</title>
        <authorList>
            <person name="Hollensteiner J."/>
            <person name="Poehlein A."/>
            <person name="Sproeer C."/>
            <person name="Bunk B."/>
            <person name="Rosenstiel P."/>
            <person name="Schulenburg H."/>
            <person name="Liesegang H."/>
        </authorList>
    </citation>
    <scope>NUCLEOTIDE SEQUENCE [LARGE SCALE GENOMIC DNA]</scope>
    <source>
        <strain evidence="4 5">MYBT18246</strain>
    </source>
</reference>
<organism evidence="4 5">
    <name type="scientific">Bacillus thuringiensis</name>
    <dbReference type="NCBI Taxonomy" id="1428"/>
    <lineage>
        <taxon>Bacteria</taxon>
        <taxon>Bacillati</taxon>
        <taxon>Bacillota</taxon>
        <taxon>Bacilli</taxon>
        <taxon>Bacillales</taxon>
        <taxon>Bacillaceae</taxon>
        <taxon>Bacillus</taxon>
        <taxon>Bacillus cereus group</taxon>
    </lineage>
</organism>
<evidence type="ECO:0000313" key="4">
    <source>
        <dbReference type="EMBL" id="ANS51367.1"/>
    </source>
</evidence>
<dbReference type="RefSeq" id="WP_000286453.1">
    <property type="nucleotide sequence ID" value="NZ_CP015350.1"/>
</dbReference>
<evidence type="ECO:0000256" key="1">
    <source>
        <dbReference type="ARBA" id="ARBA00006464"/>
    </source>
</evidence>
<keyword evidence="4" id="KW-0808">Transferase</keyword>
<dbReference type="PANTHER" id="PTHR30576:SF0">
    <property type="entry name" value="UNDECAPRENYL-PHOSPHATE N-ACETYLGALACTOSAMINYL 1-PHOSPHATE TRANSFERASE-RELATED"/>
    <property type="match status" value="1"/>
</dbReference>
<evidence type="ECO:0000259" key="3">
    <source>
        <dbReference type="Pfam" id="PF02397"/>
    </source>
</evidence>
<dbReference type="GO" id="GO:0047360">
    <property type="term" value="F:undecaprenyl-phosphate galactose phosphotransferase activity"/>
    <property type="evidence" value="ECO:0007669"/>
    <property type="project" value="UniProtKB-EC"/>
</dbReference>
<keyword evidence="2" id="KW-0812">Transmembrane</keyword>
<keyword evidence="2" id="KW-0472">Membrane</keyword>
<dbReference type="PANTHER" id="PTHR30576">
    <property type="entry name" value="COLANIC BIOSYNTHESIS UDP-GLUCOSE LIPID CARRIER TRANSFERASE"/>
    <property type="match status" value="1"/>
</dbReference>
<proteinExistence type="inferred from homology"/>
<feature type="transmembrane region" description="Helical" evidence="2">
    <location>
        <begin position="12"/>
        <end position="33"/>
    </location>
</feature>
<accession>A0A9W3SI01</accession>
<dbReference type="Proteomes" id="UP000092743">
    <property type="component" value="Chromosome"/>
</dbReference>
<sequence length="204" mass="23370">MYRYGIKRVFDIIGSLLLLPFLLLIIIPVAIMIKLEDKGPIFYNAPRLGKGMREFPMYKFRSMKVNAPDIRNEDGSTFNSDNDPRVTKIGDILRKTSIDELPQLLNVLKGDMSFVGPRPSPLGNKDIYPKEFFKKFDVRPGITGYNQAVLRNNSTMEQRVKNDVYYVENVSFMLDLKVIFLTAASVIKSKNINRNNDEKQKVGN</sequence>